<comment type="caution">
    <text evidence="5">The sequence shown here is derived from an EMBL/GenBank/DDBJ whole genome shotgun (WGS) entry which is preliminary data.</text>
</comment>
<dbReference type="Pfam" id="PF00051">
    <property type="entry name" value="Kringle"/>
    <property type="match status" value="1"/>
</dbReference>
<evidence type="ECO:0000256" key="2">
    <source>
        <dbReference type="ARBA" id="ARBA00023157"/>
    </source>
</evidence>
<organism evidence="5 6">
    <name type="scientific">Electrophorus voltai</name>
    <dbReference type="NCBI Taxonomy" id="2609070"/>
    <lineage>
        <taxon>Eukaryota</taxon>
        <taxon>Metazoa</taxon>
        <taxon>Chordata</taxon>
        <taxon>Craniata</taxon>
        <taxon>Vertebrata</taxon>
        <taxon>Euteleostomi</taxon>
        <taxon>Actinopterygii</taxon>
        <taxon>Neopterygii</taxon>
        <taxon>Teleostei</taxon>
        <taxon>Ostariophysi</taxon>
        <taxon>Gymnotiformes</taxon>
        <taxon>Gymnotoidei</taxon>
        <taxon>Gymnotidae</taxon>
        <taxon>Electrophorus</taxon>
    </lineage>
</organism>
<comment type="caution">
    <text evidence="3">Lacks conserved residue(s) required for the propagation of feature annotation.</text>
</comment>
<dbReference type="InterPro" id="IPR013806">
    <property type="entry name" value="Kringle-like"/>
</dbReference>
<evidence type="ECO:0000256" key="1">
    <source>
        <dbReference type="ARBA" id="ARBA00022572"/>
    </source>
</evidence>
<dbReference type="InterPro" id="IPR038178">
    <property type="entry name" value="Kringle_sf"/>
</dbReference>
<protein>
    <recommendedName>
        <fullName evidence="4">Kringle domain-containing protein</fullName>
    </recommendedName>
</protein>
<keyword evidence="6" id="KW-1185">Reference proteome</keyword>
<dbReference type="Proteomes" id="UP001239994">
    <property type="component" value="Unassembled WGS sequence"/>
</dbReference>
<accession>A0AAD8YZY0</accession>
<gene>
    <name evidence="5" type="ORF">P4O66_002589</name>
</gene>
<dbReference type="InterPro" id="IPR000001">
    <property type="entry name" value="Kringle"/>
</dbReference>
<evidence type="ECO:0000259" key="4">
    <source>
        <dbReference type="PROSITE" id="PS50070"/>
    </source>
</evidence>
<evidence type="ECO:0000313" key="6">
    <source>
        <dbReference type="Proteomes" id="UP001239994"/>
    </source>
</evidence>
<reference evidence="5" key="1">
    <citation type="submission" date="2023-03" db="EMBL/GenBank/DDBJ databases">
        <title>Electrophorus voltai genome.</title>
        <authorList>
            <person name="Bian C."/>
        </authorList>
    </citation>
    <scope>NUCLEOTIDE SEQUENCE</scope>
    <source>
        <strain evidence="5">CB-2022</strain>
        <tissue evidence="5">Muscle</tissue>
    </source>
</reference>
<dbReference type="SUPFAM" id="SSF57440">
    <property type="entry name" value="Kringle-like"/>
    <property type="match status" value="1"/>
</dbReference>
<name>A0AAD8YZY0_9TELE</name>
<dbReference type="EMBL" id="JAROKS010000022">
    <property type="protein sequence ID" value="KAK1788780.1"/>
    <property type="molecule type" value="Genomic_DNA"/>
</dbReference>
<dbReference type="AlphaFoldDB" id="A0AAD8YZY0"/>
<dbReference type="SMART" id="SM00130">
    <property type="entry name" value="KR"/>
    <property type="match status" value="1"/>
</dbReference>
<feature type="domain" description="Kringle" evidence="4">
    <location>
        <begin position="29"/>
        <end position="63"/>
    </location>
</feature>
<dbReference type="PROSITE" id="PS50070">
    <property type="entry name" value="KRINGLE_2"/>
    <property type="match status" value="1"/>
</dbReference>
<dbReference type="Gene3D" id="2.40.20.10">
    <property type="entry name" value="Plasminogen Kringle 4"/>
    <property type="match status" value="1"/>
</dbReference>
<proteinExistence type="predicted"/>
<evidence type="ECO:0000256" key="3">
    <source>
        <dbReference type="PROSITE-ProRule" id="PRU00121"/>
    </source>
</evidence>
<keyword evidence="1 3" id="KW-0420">Kringle</keyword>
<keyword evidence="2" id="KW-1015">Disulfide bond</keyword>
<sequence length="206" mass="22548">MEFKVPTTSIVEFKTRQRDTHSEEASTRLRLNLCRNPDRDKHGPWCFTSNSSIPWDYCDLEHCESPLLSSPLLSSPLLSSSYHGISFQLLSSLSVPVNPVRRRRSSSSGRASLHCFEFKSAPPVPNSPGKGAGWGAGTGVAALLSERSGFSLTRSASPRGNDLILTLHACTPLLGAWPVRIPRSRADTFPPALFFFPTGFLTHLPA</sequence>
<evidence type="ECO:0000313" key="5">
    <source>
        <dbReference type="EMBL" id="KAK1788780.1"/>
    </source>
</evidence>